<sequence>MPSTSRSIVPPRAGLSEDFKSLGMASNGTKNLLPGQSVPLTTITSTDQSGVLLIVTALGLAFALVSIFIRIYIQLGLRNSADRVVVISMVFYVFHATAIFFAASKGFGRTIEHISQNHLVPIQKSIYSSELLYIVTIWLTKCSVALLLVRLSPNKRHNLASYTILGASTVFMVVSVLIVSLRCDFTQPWTFIDAQCPQLLDRWQTVAAMDIVTELALFSTSIYLVKNLQLSLQKKSLVVFAFGLRLPMIAPIILRLFSILSTLHSQDPTLAGTMTIVYTQIELCYAIIAATTPCLRPFMKALSTHYGAPATLKITPSNTNTYSLNSISKRSKIPLCYPTKLQRDDNDVPVLRWDKTTHHASVVGGDQRSLQSHGSKSMIISKDTQWAVDFESGEGERL</sequence>
<name>A0ABR4C4F0_9HELO</name>
<organism evidence="3 4">
    <name type="scientific">Oculimacula yallundae</name>
    <dbReference type="NCBI Taxonomy" id="86028"/>
    <lineage>
        <taxon>Eukaryota</taxon>
        <taxon>Fungi</taxon>
        <taxon>Dikarya</taxon>
        <taxon>Ascomycota</taxon>
        <taxon>Pezizomycotina</taxon>
        <taxon>Leotiomycetes</taxon>
        <taxon>Helotiales</taxon>
        <taxon>Ploettnerulaceae</taxon>
        <taxon>Oculimacula</taxon>
    </lineage>
</organism>
<evidence type="ECO:0000313" key="3">
    <source>
        <dbReference type="EMBL" id="KAL2063953.1"/>
    </source>
</evidence>
<accession>A0ABR4C4F0</accession>
<gene>
    <name evidence="3" type="ORF">VTL71DRAFT_4447</name>
</gene>
<keyword evidence="1" id="KW-0472">Membrane</keyword>
<dbReference type="PANTHER" id="PTHR39614">
    <property type="entry name" value="INTEGRAL MEMBRANE PROTEIN"/>
    <property type="match status" value="1"/>
</dbReference>
<dbReference type="InterPro" id="IPR049326">
    <property type="entry name" value="Rhodopsin_dom_fungi"/>
</dbReference>
<evidence type="ECO:0000256" key="1">
    <source>
        <dbReference type="SAM" id="Phobius"/>
    </source>
</evidence>
<keyword evidence="1" id="KW-0812">Transmembrane</keyword>
<feature type="transmembrane region" description="Helical" evidence="1">
    <location>
        <begin position="131"/>
        <end position="149"/>
    </location>
</feature>
<protein>
    <recommendedName>
        <fullName evidence="2">Rhodopsin domain-containing protein</fullName>
    </recommendedName>
</protein>
<feature type="transmembrane region" description="Helical" evidence="1">
    <location>
        <begin position="84"/>
        <end position="103"/>
    </location>
</feature>
<keyword evidence="1" id="KW-1133">Transmembrane helix</keyword>
<dbReference type="EMBL" id="JAZHXI010000014">
    <property type="protein sequence ID" value="KAL2063953.1"/>
    <property type="molecule type" value="Genomic_DNA"/>
</dbReference>
<feature type="transmembrane region" description="Helical" evidence="1">
    <location>
        <begin position="50"/>
        <end position="72"/>
    </location>
</feature>
<evidence type="ECO:0000313" key="4">
    <source>
        <dbReference type="Proteomes" id="UP001595075"/>
    </source>
</evidence>
<feature type="transmembrane region" description="Helical" evidence="1">
    <location>
        <begin position="161"/>
        <end position="181"/>
    </location>
</feature>
<evidence type="ECO:0000259" key="2">
    <source>
        <dbReference type="Pfam" id="PF20684"/>
    </source>
</evidence>
<keyword evidence="4" id="KW-1185">Reference proteome</keyword>
<feature type="transmembrane region" description="Helical" evidence="1">
    <location>
        <begin position="269"/>
        <end position="290"/>
    </location>
</feature>
<feature type="transmembrane region" description="Helical" evidence="1">
    <location>
        <begin position="237"/>
        <end position="257"/>
    </location>
</feature>
<reference evidence="3 4" key="1">
    <citation type="journal article" date="2024" name="Commun. Biol.">
        <title>Comparative genomic analysis of thermophilic fungi reveals convergent evolutionary adaptations and gene losses.</title>
        <authorList>
            <person name="Steindorff A.S."/>
            <person name="Aguilar-Pontes M.V."/>
            <person name="Robinson A.J."/>
            <person name="Andreopoulos B."/>
            <person name="LaButti K."/>
            <person name="Kuo A."/>
            <person name="Mondo S."/>
            <person name="Riley R."/>
            <person name="Otillar R."/>
            <person name="Haridas S."/>
            <person name="Lipzen A."/>
            <person name="Grimwood J."/>
            <person name="Schmutz J."/>
            <person name="Clum A."/>
            <person name="Reid I.D."/>
            <person name="Moisan M.C."/>
            <person name="Butler G."/>
            <person name="Nguyen T.T.M."/>
            <person name="Dewar K."/>
            <person name="Conant G."/>
            <person name="Drula E."/>
            <person name="Henrissat B."/>
            <person name="Hansel C."/>
            <person name="Singer S."/>
            <person name="Hutchinson M.I."/>
            <person name="de Vries R.P."/>
            <person name="Natvig D.O."/>
            <person name="Powell A.J."/>
            <person name="Tsang A."/>
            <person name="Grigoriev I.V."/>
        </authorList>
    </citation>
    <scope>NUCLEOTIDE SEQUENCE [LARGE SCALE GENOMIC DNA]</scope>
    <source>
        <strain evidence="3 4">CBS 494.80</strain>
    </source>
</reference>
<dbReference type="Pfam" id="PF20684">
    <property type="entry name" value="Fung_rhodopsin"/>
    <property type="match status" value="1"/>
</dbReference>
<feature type="transmembrane region" description="Helical" evidence="1">
    <location>
        <begin position="207"/>
        <end position="225"/>
    </location>
</feature>
<dbReference type="PANTHER" id="PTHR39614:SF2">
    <property type="entry name" value="INTEGRAL MEMBRANE PROTEIN"/>
    <property type="match status" value="1"/>
</dbReference>
<comment type="caution">
    <text evidence="3">The sequence shown here is derived from an EMBL/GenBank/DDBJ whole genome shotgun (WGS) entry which is preliminary data.</text>
</comment>
<dbReference type="Proteomes" id="UP001595075">
    <property type="component" value="Unassembled WGS sequence"/>
</dbReference>
<feature type="domain" description="Rhodopsin" evidence="2">
    <location>
        <begin position="79"/>
        <end position="300"/>
    </location>
</feature>
<proteinExistence type="predicted"/>